<dbReference type="CDD" id="cd06257">
    <property type="entry name" value="DnaJ"/>
    <property type="match status" value="1"/>
</dbReference>
<feature type="domain" description="J" evidence="3">
    <location>
        <begin position="8"/>
        <end position="77"/>
    </location>
</feature>
<feature type="transmembrane region" description="Helical" evidence="2">
    <location>
        <begin position="342"/>
        <end position="360"/>
    </location>
</feature>
<dbReference type="PROSITE" id="PS50076">
    <property type="entry name" value="DNAJ_2"/>
    <property type="match status" value="1"/>
</dbReference>
<dbReference type="SUPFAM" id="SSF48452">
    <property type="entry name" value="TPR-like"/>
    <property type="match status" value="1"/>
</dbReference>
<comment type="caution">
    <text evidence="4">The sequence shown here is derived from an EMBL/GenBank/DDBJ whole genome shotgun (WGS) entry which is preliminary data.</text>
</comment>
<dbReference type="RefSeq" id="WP_382376467.1">
    <property type="nucleotide sequence ID" value="NZ_JBHRZI010000021.1"/>
</dbReference>
<name>A0ABV8BYU9_9PSEU</name>
<dbReference type="Pfam" id="PF14559">
    <property type="entry name" value="TPR_19"/>
    <property type="match status" value="1"/>
</dbReference>
<keyword evidence="2" id="KW-1133">Transmembrane helix</keyword>
<dbReference type="InterPro" id="IPR001623">
    <property type="entry name" value="DnaJ_domain"/>
</dbReference>
<dbReference type="Pfam" id="PF00226">
    <property type="entry name" value="DnaJ"/>
    <property type="match status" value="1"/>
</dbReference>
<dbReference type="PRINTS" id="PR00625">
    <property type="entry name" value="JDOMAIN"/>
</dbReference>
<dbReference type="InterPro" id="IPR036869">
    <property type="entry name" value="J_dom_sf"/>
</dbReference>
<evidence type="ECO:0000313" key="4">
    <source>
        <dbReference type="EMBL" id="MFC3894917.1"/>
    </source>
</evidence>
<dbReference type="Gene3D" id="1.10.287.110">
    <property type="entry name" value="DnaJ domain"/>
    <property type="match status" value="1"/>
</dbReference>
<sequence>MTTSRFVNLYEVLQVGQTASADEIRKAITKQRRQWIKRQGNADPDRRAEAEARVRDIDRAEKVLLDPAARAAFDRDLAEYRPPEGPAAAGNGIDWLDRARAYLDQDNPNAANYAAREAINLRGNDDAAWFLRAHSSFLMGNAGDAEYEFAEAIRLSPQNAAYHYGLGEAYAAMAKWHQAMRKYEEALRLDPGNPEYRTSIAQVFLQNDMAGKALEIMESVVREHPDNPAFRYYLAIALHDELLDHLGKLRPLVAYGEVINEGGFYILSEEQASLVTKRADNIANLKTGDPDVNTMVAELREMASKAQKQTWDWVNWHKWFLALLIVGIMPFLSGIGSGSPGAAFMGFLMIVAIGGLFYVLRYKPNWKHVLKAATALGRVERRGR</sequence>
<dbReference type="SMART" id="SM00028">
    <property type="entry name" value="TPR"/>
    <property type="match status" value="4"/>
</dbReference>
<keyword evidence="1" id="KW-0802">TPR repeat</keyword>
<dbReference type="PROSITE" id="PS50293">
    <property type="entry name" value="TPR_REGION"/>
    <property type="match status" value="1"/>
</dbReference>
<evidence type="ECO:0000256" key="1">
    <source>
        <dbReference type="PROSITE-ProRule" id="PRU00339"/>
    </source>
</evidence>
<dbReference type="PANTHER" id="PTHR12558">
    <property type="entry name" value="CELL DIVISION CYCLE 16,23,27"/>
    <property type="match status" value="1"/>
</dbReference>
<gene>
    <name evidence="4" type="ORF">ACFOWZ_25835</name>
</gene>
<keyword evidence="2" id="KW-0472">Membrane</keyword>
<dbReference type="InterPro" id="IPR011990">
    <property type="entry name" value="TPR-like_helical_dom_sf"/>
</dbReference>
<keyword evidence="2" id="KW-0812">Transmembrane</keyword>
<organism evidence="4 5">
    <name type="scientific">Lentzea rhizosphaerae</name>
    <dbReference type="NCBI Taxonomy" id="2041025"/>
    <lineage>
        <taxon>Bacteria</taxon>
        <taxon>Bacillati</taxon>
        <taxon>Actinomycetota</taxon>
        <taxon>Actinomycetes</taxon>
        <taxon>Pseudonocardiales</taxon>
        <taxon>Pseudonocardiaceae</taxon>
        <taxon>Lentzea</taxon>
    </lineage>
</organism>
<dbReference type="InterPro" id="IPR019734">
    <property type="entry name" value="TPR_rpt"/>
</dbReference>
<reference evidence="5" key="1">
    <citation type="journal article" date="2019" name="Int. J. Syst. Evol. Microbiol.">
        <title>The Global Catalogue of Microorganisms (GCM) 10K type strain sequencing project: providing services to taxonomists for standard genome sequencing and annotation.</title>
        <authorList>
            <consortium name="The Broad Institute Genomics Platform"/>
            <consortium name="The Broad Institute Genome Sequencing Center for Infectious Disease"/>
            <person name="Wu L."/>
            <person name="Ma J."/>
        </authorList>
    </citation>
    <scope>NUCLEOTIDE SEQUENCE [LARGE SCALE GENOMIC DNA]</scope>
    <source>
        <strain evidence="5">CGMCC 4.7405</strain>
    </source>
</reference>
<keyword evidence="5" id="KW-1185">Reference proteome</keyword>
<accession>A0ABV8BYU9</accession>
<feature type="transmembrane region" description="Helical" evidence="2">
    <location>
        <begin position="319"/>
        <end position="336"/>
    </location>
</feature>
<dbReference type="Gene3D" id="1.25.40.10">
    <property type="entry name" value="Tetratricopeptide repeat domain"/>
    <property type="match status" value="1"/>
</dbReference>
<evidence type="ECO:0000313" key="5">
    <source>
        <dbReference type="Proteomes" id="UP001595690"/>
    </source>
</evidence>
<dbReference type="EMBL" id="JBHRZI010000021">
    <property type="protein sequence ID" value="MFC3894917.1"/>
    <property type="molecule type" value="Genomic_DNA"/>
</dbReference>
<proteinExistence type="predicted"/>
<evidence type="ECO:0000256" key="2">
    <source>
        <dbReference type="SAM" id="Phobius"/>
    </source>
</evidence>
<protein>
    <submittedName>
        <fullName evidence="4">Tetratricopeptide repeat protein</fullName>
    </submittedName>
</protein>
<dbReference type="PANTHER" id="PTHR12558:SF13">
    <property type="entry name" value="CELL DIVISION CYCLE PROTEIN 27 HOMOLOG"/>
    <property type="match status" value="1"/>
</dbReference>
<feature type="repeat" description="TPR" evidence="1">
    <location>
        <begin position="160"/>
        <end position="193"/>
    </location>
</feature>
<dbReference type="SUPFAM" id="SSF46565">
    <property type="entry name" value="Chaperone J-domain"/>
    <property type="match status" value="1"/>
</dbReference>
<dbReference type="Proteomes" id="UP001595690">
    <property type="component" value="Unassembled WGS sequence"/>
</dbReference>
<dbReference type="PROSITE" id="PS50005">
    <property type="entry name" value="TPR"/>
    <property type="match status" value="1"/>
</dbReference>
<evidence type="ECO:0000259" key="3">
    <source>
        <dbReference type="PROSITE" id="PS50076"/>
    </source>
</evidence>